<dbReference type="PANTHER" id="PTHR14495">
    <property type="entry name" value="SHIELDIN COMPLEX SUBUNIT 2"/>
    <property type="match status" value="1"/>
</dbReference>
<dbReference type="GO" id="GO:0010569">
    <property type="term" value="P:regulation of double-strand break repair via homologous recombination"/>
    <property type="evidence" value="ECO:0007669"/>
    <property type="project" value="TreeGrafter"/>
</dbReference>
<dbReference type="GO" id="GO:0005634">
    <property type="term" value="C:nucleus"/>
    <property type="evidence" value="ECO:0007669"/>
    <property type="project" value="TreeGrafter"/>
</dbReference>
<evidence type="ECO:0000259" key="4">
    <source>
        <dbReference type="Pfam" id="PF22779"/>
    </source>
</evidence>
<feature type="region of interest" description="Disordered" evidence="1">
    <location>
        <begin position="121"/>
        <end position="156"/>
    </location>
</feature>
<name>A0A8C6TCT5_9GOBI</name>
<protein>
    <recommendedName>
        <fullName evidence="7">Shieldin complex subunit 2 C-terminal domain-containing protein</fullName>
    </recommendedName>
</protein>
<dbReference type="InterPro" id="IPR053944">
    <property type="entry name" value="SHLD2_OB2"/>
</dbReference>
<feature type="domain" description="Shieldin complex subunit 2 first OB fold" evidence="3">
    <location>
        <begin position="225"/>
        <end position="330"/>
    </location>
</feature>
<dbReference type="Pfam" id="PF21669">
    <property type="entry name" value="SHLD2_OB1"/>
    <property type="match status" value="1"/>
</dbReference>
<feature type="domain" description="Shieldin complex subunit 2 C-terminal" evidence="2">
    <location>
        <begin position="474"/>
        <end position="641"/>
    </location>
</feature>
<evidence type="ECO:0000259" key="2">
    <source>
        <dbReference type="Pfam" id="PF15793"/>
    </source>
</evidence>
<dbReference type="InterPro" id="IPR031589">
    <property type="entry name" value="SHLD2_C"/>
</dbReference>
<accession>A0A8C6TCT5</accession>
<keyword evidence="6" id="KW-1185">Reference proteome</keyword>
<dbReference type="Pfam" id="PF15793">
    <property type="entry name" value="SHLD2_C"/>
    <property type="match status" value="1"/>
</dbReference>
<proteinExistence type="predicted"/>
<dbReference type="Gene3D" id="2.40.50.140">
    <property type="entry name" value="Nucleic acid-binding proteins"/>
    <property type="match status" value="1"/>
</dbReference>
<dbReference type="InterPro" id="IPR012340">
    <property type="entry name" value="NA-bd_OB-fold"/>
</dbReference>
<reference evidence="5" key="2">
    <citation type="submission" date="2025-09" db="UniProtKB">
        <authorList>
            <consortium name="Ensembl"/>
        </authorList>
    </citation>
    <scope>IDENTIFICATION</scope>
</reference>
<dbReference type="Proteomes" id="UP000694523">
    <property type="component" value="Unplaced"/>
</dbReference>
<dbReference type="SUPFAM" id="SSF50249">
    <property type="entry name" value="Nucleic acid-binding proteins"/>
    <property type="match status" value="1"/>
</dbReference>
<evidence type="ECO:0008006" key="7">
    <source>
        <dbReference type="Google" id="ProtNLM"/>
    </source>
</evidence>
<dbReference type="Ensembl" id="ENSNMLT00000021519.1">
    <property type="protein sequence ID" value="ENSNMLP00000019145.1"/>
    <property type="gene ID" value="ENSNMLG00000012563.1"/>
</dbReference>
<evidence type="ECO:0000259" key="3">
    <source>
        <dbReference type="Pfam" id="PF21669"/>
    </source>
</evidence>
<evidence type="ECO:0000313" key="5">
    <source>
        <dbReference type="Ensembl" id="ENSNMLP00000019145.1"/>
    </source>
</evidence>
<feature type="compositionally biased region" description="Polar residues" evidence="1">
    <location>
        <begin position="134"/>
        <end position="156"/>
    </location>
</feature>
<dbReference type="Pfam" id="PF22779">
    <property type="entry name" value="OB_SHLD2_2nd"/>
    <property type="match status" value="1"/>
</dbReference>
<reference evidence="5" key="1">
    <citation type="submission" date="2025-08" db="UniProtKB">
        <authorList>
            <consortium name="Ensembl"/>
        </authorList>
    </citation>
    <scope>IDENTIFICATION</scope>
</reference>
<dbReference type="InterPro" id="IPR029715">
    <property type="entry name" value="FAM35A"/>
</dbReference>
<dbReference type="PANTHER" id="PTHR14495:SF2">
    <property type="entry name" value="SHIELDIN COMPLEX SUBUNIT 2"/>
    <property type="match status" value="1"/>
</dbReference>
<dbReference type="GO" id="GO:0035861">
    <property type="term" value="C:site of double-strand break"/>
    <property type="evidence" value="ECO:0007669"/>
    <property type="project" value="TreeGrafter"/>
</dbReference>
<evidence type="ECO:0000256" key="1">
    <source>
        <dbReference type="SAM" id="MobiDB-lite"/>
    </source>
</evidence>
<evidence type="ECO:0000313" key="6">
    <source>
        <dbReference type="Proteomes" id="UP000694523"/>
    </source>
</evidence>
<sequence>MAPSALSVPDEAAASKSSHVSAAWTHVDISWQDGKLRTDPSGQQLPAVNKTTLPLPIADDVHNPSASTEDECSASILEYLESCFPQKKQEALSASTALSHQTRYLSTWTLSQALVLRGSQSASAAKTKKPSSRTPPQGSSTSYSSTPELFSPSKSASAAHQTDSVELFTPLAPSLGAEDCVLLQTTAEGLLCSQGQETHERPSKRARLSDELKFEDNTGSAEAGPTTILAQCVKPGALYSVLVAVVHPCHLKEIRMKSGTRIPLASIIVTDQSRVEMKVALWRRAAFWVLTVSPGDVLLITELQINEDTWRGETILRSTYNSKLLNMGRVPPPGSLTGQTLAPTDVLCPLLSLCSLTDYSRCRAALERWAVVRVQQLGGQQGALVLWGVAVDWLPRFTRDTVWDFHNLLVREGTTFDSPELHVTPWSSVQALDRSDPRMNNFIKPHGTAAGSTSVELDLRTLLSQKYSGEVELRVQVESFHFQPAPLSPDAPLILGSSSSAADALRVLGADVTYTGCGHCGAELDTDSNGIYCPCYPCLPHTSVRCYYRPAALRLSDCGEHQMCVQVPPVLLQKILNAPPDKLCRSSVPGSEVKHIELAAQRLHNLLSLPKRSFTVRVQSHFLCDENSVPLCQEFILLDLQLPL</sequence>
<feature type="domain" description="Shieldin complex subunit 2 second OB fold" evidence="4">
    <location>
        <begin position="359"/>
        <end position="415"/>
    </location>
</feature>
<dbReference type="AlphaFoldDB" id="A0A8C6TCT5"/>
<organism evidence="5 6">
    <name type="scientific">Neogobius melanostomus</name>
    <name type="common">round goby</name>
    <dbReference type="NCBI Taxonomy" id="47308"/>
    <lineage>
        <taxon>Eukaryota</taxon>
        <taxon>Metazoa</taxon>
        <taxon>Chordata</taxon>
        <taxon>Craniata</taxon>
        <taxon>Vertebrata</taxon>
        <taxon>Euteleostomi</taxon>
        <taxon>Actinopterygii</taxon>
        <taxon>Neopterygii</taxon>
        <taxon>Teleostei</taxon>
        <taxon>Neoteleostei</taxon>
        <taxon>Acanthomorphata</taxon>
        <taxon>Gobiaria</taxon>
        <taxon>Gobiiformes</taxon>
        <taxon>Gobioidei</taxon>
        <taxon>Gobiidae</taxon>
        <taxon>Benthophilinae</taxon>
        <taxon>Neogobiini</taxon>
        <taxon>Neogobius</taxon>
    </lineage>
</organism>
<dbReference type="InterPro" id="IPR049507">
    <property type="entry name" value="SHLD2_OB1"/>
</dbReference>